<dbReference type="Proteomes" id="UP001595758">
    <property type="component" value="Unassembled WGS sequence"/>
</dbReference>
<organism evidence="1 2">
    <name type="scientific">Legionella dresdenensis</name>
    <dbReference type="NCBI Taxonomy" id="450200"/>
    <lineage>
        <taxon>Bacteria</taxon>
        <taxon>Pseudomonadati</taxon>
        <taxon>Pseudomonadota</taxon>
        <taxon>Gammaproteobacteria</taxon>
        <taxon>Legionellales</taxon>
        <taxon>Legionellaceae</taxon>
        <taxon>Legionella</taxon>
    </lineage>
</organism>
<accession>A0ABV8CBK9</accession>
<evidence type="ECO:0000313" key="1">
    <source>
        <dbReference type="EMBL" id="MFC3907650.1"/>
    </source>
</evidence>
<dbReference type="EMBL" id="JBHSAB010000001">
    <property type="protein sequence ID" value="MFC3907650.1"/>
    <property type="molecule type" value="Genomic_DNA"/>
</dbReference>
<name>A0ABV8CBK9_9GAMM</name>
<proteinExistence type="predicted"/>
<evidence type="ECO:0008006" key="3">
    <source>
        <dbReference type="Google" id="ProtNLM"/>
    </source>
</evidence>
<gene>
    <name evidence="1" type="ORF">ACFORL_00970</name>
</gene>
<protein>
    <recommendedName>
        <fullName evidence="3">Ankyrin repeats (3 copies)</fullName>
    </recommendedName>
</protein>
<reference evidence="2" key="1">
    <citation type="journal article" date="2019" name="Int. J. Syst. Evol. Microbiol.">
        <title>The Global Catalogue of Microorganisms (GCM) 10K type strain sequencing project: providing services to taxonomists for standard genome sequencing and annotation.</title>
        <authorList>
            <consortium name="The Broad Institute Genomics Platform"/>
            <consortium name="The Broad Institute Genome Sequencing Center for Infectious Disease"/>
            <person name="Wu L."/>
            <person name="Ma J."/>
        </authorList>
    </citation>
    <scope>NUCLEOTIDE SEQUENCE [LARGE SCALE GENOMIC DNA]</scope>
    <source>
        <strain evidence="2">CCUG 59858</strain>
    </source>
</reference>
<sequence length="1080" mass="124631">MKLNELVDLLDKLFLAPDTDILNVAEKLINPLDDPQLKKISGQQSIPLLYEAILDTLLLANTNNMAITPGEWGKIAHYFNLYFSRLLNCNQTDAINFYQKNAININELAPNIQFLLKPIEQAAENKQIDFAPLAITEKNPGQIILLGEVLVTEPEKFAQFLVWQLEYVDEDYVLTSGILHQFIKTYIPELSKAPNPVEEFYQQLVKDNPNKPRISNLVQKARASCCPQAPRYLLSGEEVNYKLQVQEAKPLEFSYTESLENLDNLADYFSEYFFLQLLNQRKTPERDELLQNWIKTSPKAQSLIPYVVSSLVHNRQNQTDKLLLRIAALTSDEIVRSLMAQHSSMLHLLLYKIKLVDQLTQDQIQLLFTNLAEINDVFERISQMVALYRALTRYKPLFTLSITQPLLDQLFQNPELVCSDDHLIHFLKNNKLLMEEIQRNQLLDFISFFNLSLSNINYLDFSYDTWKQIEQTWRQLLPEAELYRRLNLYSKYPLNTERLKAYVMYYALTSPVQVNLYRLLLRLTPHSNDIDRRQLLTELIQHSFRTPAQQTALILLELHYCTFTLDEAFFLLLNAIEDKDSAFAWFFLKNYKFSDIQFKKIWREVIKSENLPLIRELCESPDCNQPSIELLDMALDYALNKGLPKFVDYYFEYRIKTTTGNYVPNPVAALKKMVAYDKRHENYLKIITKLCNLLDRTPENKKLLADTLIEAVRSNHKGLVKILCEINTSNRLEPSDILAAIQLAVSPDERINIIPSYPSYPRTITSTYGYAIFTHLTSLTGRLAPSTEELNQIFFDAIKHAINLRKSHWYIFLCKKLDNKQLQQILETLLIDAITSRHPHNISLCKWVLEQKSHYPSHSTLSNILPVAARLGQIDIVRVLCTDGVCYPKADVLDKALAIAVAAKNKELVQLFFTFMKPCQPSIEAMTTTLDRISADRDMADLCGLMLAIRASNQPAQIEDFAKLIEKHYSKKKNKDGSLPLAEKFRQGQLSAQDTFTELLNYLDRKFNHYSFLRSNKGHFKILAADLLLEKYNPIRCLLKITGTDTDTIEKDLMGRCRHNKCSQQAESGVLGFTGHSRSA</sequence>
<comment type="caution">
    <text evidence="1">The sequence shown here is derived from an EMBL/GenBank/DDBJ whole genome shotgun (WGS) entry which is preliminary data.</text>
</comment>
<dbReference type="SUPFAM" id="SSF140860">
    <property type="entry name" value="Pseudo ankyrin repeat-like"/>
    <property type="match status" value="1"/>
</dbReference>
<dbReference type="RefSeq" id="WP_382340203.1">
    <property type="nucleotide sequence ID" value="NZ_JBHSAB010000001.1"/>
</dbReference>
<keyword evidence="2" id="KW-1185">Reference proteome</keyword>
<evidence type="ECO:0000313" key="2">
    <source>
        <dbReference type="Proteomes" id="UP001595758"/>
    </source>
</evidence>